<feature type="compositionally biased region" description="Basic residues" evidence="1">
    <location>
        <begin position="114"/>
        <end position="127"/>
    </location>
</feature>
<name>A0A2D4KYA2_9SAUR</name>
<feature type="region of interest" description="Disordered" evidence="1">
    <location>
        <begin position="1"/>
        <end position="249"/>
    </location>
</feature>
<feature type="compositionally biased region" description="Acidic residues" evidence="1">
    <location>
        <begin position="50"/>
        <end position="67"/>
    </location>
</feature>
<feature type="compositionally biased region" description="Basic residues" evidence="1">
    <location>
        <begin position="14"/>
        <end position="32"/>
    </location>
</feature>
<dbReference type="Pfam" id="PF06375">
    <property type="entry name" value="AP3D1"/>
    <property type="match status" value="1"/>
</dbReference>
<organism evidence="3">
    <name type="scientific">Micrurus paraensis</name>
    <dbReference type="NCBI Taxonomy" id="1970185"/>
    <lineage>
        <taxon>Eukaryota</taxon>
        <taxon>Metazoa</taxon>
        <taxon>Chordata</taxon>
        <taxon>Craniata</taxon>
        <taxon>Vertebrata</taxon>
        <taxon>Euteleostomi</taxon>
        <taxon>Lepidosauria</taxon>
        <taxon>Squamata</taxon>
        <taxon>Bifurcata</taxon>
        <taxon>Unidentata</taxon>
        <taxon>Episquamata</taxon>
        <taxon>Toxicofera</taxon>
        <taxon>Serpentes</taxon>
        <taxon>Colubroidea</taxon>
        <taxon>Elapidae</taxon>
        <taxon>Elapinae</taxon>
        <taxon>Micrurus</taxon>
    </lineage>
</organism>
<evidence type="ECO:0000259" key="2">
    <source>
        <dbReference type="SMART" id="SM01354"/>
    </source>
</evidence>
<feature type="compositionally biased region" description="Basic and acidic residues" evidence="1">
    <location>
        <begin position="1"/>
        <end position="13"/>
    </location>
</feature>
<feature type="compositionally biased region" description="Basic and acidic residues" evidence="1">
    <location>
        <begin position="68"/>
        <end position="84"/>
    </location>
</feature>
<feature type="domain" description="AP-3 complex subunit delta" evidence="2">
    <location>
        <begin position="1"/>
        <end position="80"/>
    </location>
</feature>
<evidence type="ECO:0000256" key="1">
    <source>
        <dbReference type="SAM" id="MobiDB-lite"/>
    </source>
</evidence>
<dbReference type="GO" id="GO:0030123">
    <property type="term" value="C:AP-3 adaptor complex"/>
    <property type="evidence" value="ECO:0007669"/>
    <property type="project" value="InterPro"/>
</dbReference>
<feature type="compositionally biased region" description="Basic and acidic residues" evidence="1">
    <location>
        <begin position="128"/>
        <end position="151"/>
    </location>
</feature>
<dbReference type="InterPro" id="IPR010474">
    <property type="entry name" value="AP3D_dom_metazoa"/>
</dbReference>
<reference evidence="3" key="2">
    <citation type="submission" date="2017-11" db="EMBL/GenBank/DDBJ databases">
        <title>Coralsnake Venomics: Analyses of Venom Gland Transcriptomes and Proteomes of Six Brazilian Taxa.</title>
        <authorList>
            <person name="Aird S.D."/>
            <person name="Jorge da Silva N."/>
            <person name="Qiu L."/>
            <person name="Villar-Briones A."/>
            <person name="Aparecida-Saddi V."/>
            <person name="Campos-Telles M.P."/>
            <person name="Grau M."/>
            <person name="Mikheyev A.S."/>
        </authorList>
    </citation>
    <scope>NUCLEOTIDE SEQUENCE</scope>
    <source>
        <tissue evidence="3">Venom_gland</tissue>
    </source>
</reference>
<accession>A0A2D4KYA2</accession>
<dbReference type="SMART" id="SM01354">
    <property type="entry name" value="BLVR"/>
    <property type="match status" value="1"/>
</dbReference>
<dbReference type="GO" id="GO:0015031">
    <property type="term" value="P:protein transport"/>
    <property type="evidence" value="ECO:0007669"/>
    <property type="project" value="InterPro"/>
</dbReference>
<dbReference type="AlphaFoldDB" id="A0A2D4KYA2"/>
<sequence length="249" mass="29315">MKERRHQQKLEKDKKKKKQKKEKWGKNRRHNSLHTESDEDIAPAQHVDIITEEMPENALPSDEDDKDPNDPYKALDIDLDKPLTDSEALPVQRHRNADNLKSPQETQAPMVEKKSKKPKKKEKKHKEKEREKEKRKERERKADENDKKAQDVDLWLSDTPPPVAAMEAKQDLPEVSVDLAESEEPKKEEEFQEEDEGKKSKHRKKKHKKEEKSKEKKLPKHRDRGDEPQTDSVQNGTLEEEPLPAFNRQ</sequence>
<protein>
    <recommendedName>
        <fullName evidence="2">AP-3 complex subunit delta domain-containing protein</fullName>
    </recommendedName>
</protein>
<evidence type="ECO:0000313" key="3">
    <source>
        <dbReference type="EMBL" id="LAB13655.1"/>
    </source>
</evidence>
<feature type="compositionally biased region" description="Basic residues" evidence="1">
    <location>
        <begin position="199"/>
        <end position="209"/>
    </location>
</feature>
<reference evidence="3" key="1">
    <citation type="submission" date="2017-07" db="EMBL/GenBank/DDBJ databases">
        <authorList>
            <person name="Mikheyev A."/>
            <person name="Grau M."/>
        </authorList>
    </citation>
    <scope>NUCLEOTIDE SEQUENCE</scope>
    <source>
        <tissue evidence="3">Venom_gland</tissue>
    </source>
</reference>
<dbReference type="EMBL" id="IACL01104221">
    <property type="protein sequence ID" value="LAB13655.1"/>
    <property type="molecule type" value="Transcribed_RNA"/>
</dbReference>
<proteinExistence type="predicted"/>